<evidence type="ECO:0000256" key="3">
    <source>
        <dbReference type="ARBA" id="ARBA00022676"/>
    </source>
</evidence>
<evidence type="ECO:0000256" key="5">
    <source>
        <dbReference type="ARBA" id="ARBA00022975"/>
    </source>
</evidence>
<dbReference type="GO" id="GO:0000287">
    <property type="term" value="F:magnesium ion binding"/>
    <property type="evidence" value="ECO:0007669"/>
    <property type="project" value="UniProtKB-UniRule"/>
</dbReference>
<dbReference type="Proteomes" id="UP000178104">
    <property type="component" value="Unassembled WGS sequence"/>
</dbReference>
<comment type="pathway">
    <text evidence="1 6">Pyrimidine metabolism; UMP biosynthesis via de novo pathway; UMP from orotate: step 1/2.</text>
</comment>
<dbReference type="Gene3D" id="3.40.50.2020">
    <property type="match status" value="1"/>
</dbReference>
<sequence length="211" mass="23267">MQVSNQEVIDILKKTNAIVSDSHFVYVSGKHSAEYVNKDYVYPHTAYVSRIAEIMAQKYKGSPIDVVVGPSVGGIILSQWVAHHLSLLRGREVLSIYTEKQKDGDQIFTRGYDTYIRGRNVLVVEDVVTTGGSLRKVINSVQNEGGRVISACAIVNKDSVNINPSFIGVPFDYLATVGMNVYDEKDCPLCKSGVPINITLGHGKKYLESKK</sequence>
<dbReference type="GO" id="GO:0019856">
    <property type="term" value="P:pyrimidine nucleobase biosynthetic process"/>
    <property type="evidence" value="ECO:0007669"/>
    <property type="project" value="TreeGrafter"/>
</dbReference>
<dbReference type="SUPFAM" id="SSF53271">
    <property type="entry name" value="PRTase-like"/>
    <property type="match status" value="1"/>
</dbReference>
<dbReference type="EC" id="2.4.2.10" evidence="2 6"/>
<proteinExistence type="inferred from homology"/>
<evidence type="ECO:0000313" key="9">
    <source>
        <dbReference type="Proteomes" id="UP000178104"/>
    </source>
</evidence>
<dbReference type="Pfam" id="PF00156">
    <property type="entry name" value="Pribosyltran"/>
    <property type="match status" value="1"/>
</dbReference>
<dbReference type="PANTHER" id="PTHR19278:SF9">
    <property type="entry name" value="URIDINE 5'-MONOPHOSPHATE SYNTHASE"/>
    <property type="match status" value="1"/>
</dbReference>
<dbReference type="InterPro" id="IPR000836">
    <property type="entry name" value="PRTase_dom"/>
</dbReference>
<comment type="subunit">
    <text evidence="6">Homodimer.</text>
</comment>
<protein>
    <recommendedName>
        <fullName evidence="2 6">Orotate phosphoribosyltransferase</fullName>
        <shortName evidence="6">OPRT</shortName>
        <shortName evidence="6">OPRTase</shortName>
        <ecNumber evidence="2 6">2.4.2.10</ecNumber>
    </recommendedName>
</protein>
<keyword evidence="3 6" id="KW-0328">Glycosyltransferase</keyword>
<evidence type="ECO:0000256" key="2">
    <source>
        <dbReference type="ARBA" id="ARBA00011971"/>
    </source>
</evidence>
<dbReference type="UniPathway" id="UPA00070">
    <property type="reaction ID" value="UER00119"/>
</dbReference>
<dbReference type="GO" id="GO:0044205">
    <property type="term" value="P:'de novo' UMP biosynthetic process"/>
    <property type="evidence" value="ECO:0007669"/>
    <property type="project" value="UniProtKB-UniRule"/>
</dbReference>
<comment type="catalytic activity">
    <reaction evidence="6">
        <text>orotidine 5'-phosphate + diphosphate = orotate + 5-phospho-alpha-D-ribose 1-diphosphate</text>
        <dbReference type="Rhea" id="RHEA:10380"/>
        <dbReference type="ChEBI" id="CHEBI:30839"/>
        <dbReference type="ChEBI" id="CHEBI:33019"/>
        <dbReference type="ChEBI" id="CHEBI:57538"/>
        <dbReference type="ChEBI" id="CHEBI:58017"/>
        <dbReference type="EC" id="2.4.2.10"/>
    </reaction>
</comment>
<comment type="cofactor">
    <cofactor evidence="6">
        <name>Mg(2+)</name>
        <dbReference type="ChEBI" id="CHEBI:18420"/>
    </cofactor>
</comment>
<evidence type="ECO:0000256" key="4">
    <source>
        <dbReference type="ARBA" id="ARBA00022679"/>
    </source>
</evidence>
<reference evidence="8 9" key="1">
    <citation type="journal article" date="2016" name="Nat. Commun.">
        <title>Thousands of microbial genomes shed light on interconnected biogeochemical processes in an aquifer system.</title>
        <authorList>
            <person name="Anantharaman K."/>
            <person name="Brown C.T."/>
            <person name="Hug L.A."/>
            <person name="Sharon I."/>
            <person name="Castelle C.J."/>
            <person name="Probst A.J."/>
            <person name="Thomas B.C."/>
            <person name="Singh A."/>
            <person name="Wilkins M.J."/>
            <person name="Karaoz U."/>
            <person name="Brodie E.L."/>
            <person name="Williams K.H."/>
            <person name="Hubbard S.S."/>
            <person name="Banfield J.F."/>
        </authorList>
    </citation>
    <scope>NUCLEOTIDE SEQUENCE [LARGE SCALE GENOMIC DNA]</scope>
</reference>
<feature type="binding site" evidence="6">
    <location>
        <position position="129"/>
    </location>
    <ligand>
        <name>orotate</name>
        <dbReference type="ChEBI" id="CHEBI:30839"/>
    </ligand>
</feature>
<keyword evidence="4 6" id="KW-0808">Transferase</keyword>
<evidence type="ECO:0000256" key="6">
    <source>
        <dbReference type="HAMAP-Rule" id="MF_01208"/>
    </source>
</evidence>
<accession>A0A1F6XMP5</accession>
<comment type="caution">
    <text evidence="6">Lacks conserved residue(s) required for the propagation of feature annotation.</text>
</comment>
<dbReference type="InterPro" id="IPR023031">
    <property type="entry name" value="OPRT"/>
</dbReference>
<comment type="function">
    <text evidence="6">Catalyzes the transfer of a ribosyl phosphate group from 5-phosphoribose 1-diphosphate to orotate, leading to the formation of orotidine monophosphate (OMP).</text>
</comment>
<feature type="binding site" description="in other chain" evidence="6">
    <location>
        <position position="100"/>
    </location>
    <ligand>
        <name>5-phospho-alpha-D-ribose 1-diphosphate</name>
        <dbReference type="ChEBI" id="CHEBI:58017"/>
        <note>ligand shared between dimeric partners</note>
    </ligand>
</feature>
<gene>
    <name evidence="6" type="primary">pyrE</name>
    <name evidence="8" type="ORF">A2917_02560</name>
</gene>
<comment type="similarity">
    <text evidence="6">Belongs to the purine/pyrimidine phosphoribosyltransferase family. PyrE subfamily.</text>
</comment>
<evidence type="ECO:0000313" key="8">
    <source>
        <dbReference type="EMBL" id="OGI95419.1"/>
    </source>
</evidence>
<dbReference type="GO" id="GO:0004588">
    <property type="term" value="F:orotate phosphoribosyltransferase activity"/>
    <property type="evidence" value="ECO:0007669"/>
    <property type="project" value="UniProtKB-UniRule"/>
</dbReference>
<dbReference type="CDD" id="cd06223">
    <property type="entry name" value="PRTases_typeI"/>
    <property type="match status" value="1"/>
</dbReference>
<dbReference type="STRING" id="1801780.A2917_02560"/>
<evidence type="ECO:0000259" key="7">
    <source>
        <dbReference type="Pfam" id="PF00156"/>
    </source>
</evidence>
<comment type="caution">
    <text evidence="8">The sequence shown here is derived from an EMBL/GenBank/DDBJ whole genome shotgun (WGS) entry which is preliminary data.</text>
</comment>
<keyword evidence="5 6" id="KW-0665">Pyrimidine biosynthesis</keyword>
<dbReference type="EMBL" id="MFVE01000005">
    <property type="protein sequence ID" value="OGI95419.1"/>
    <property type="molecule type" value="Genomic_DNA"/>
</dbReference>
<feature type="domain" description="Phosphoribosyltransferase" evidence="7">
    <location>
        <begin position="42"/>
        <end position="159"/>
    </location>
</feature>
<dbReference type="PANTHER" id="PTHR19278">
    <property type="entry name" value="OROTATE PHOSPHORIBOSYLTRANSFERASE"/>
    <property type="match status" value="1"/>
</dbReference>
<organism evidence="8 9">
    <name type="scientific">Candidatus Nomurabacteria bacterium RIFCSPLOWO2_01_FULL_42_17</name>
    <dbReference type="NCBI Taxonomy" id="1801780"/>
    <lineage>
        <taxon>Bacteria</taxon>
        <taxon>Candidatus Nomuraibacteriota</taxon>
    </lineage>
</organism>
<name>A0A1F6XMP5_9BACT</name>
<evidence type="ECO:0000256" key="1">
    <source>
        <dbReference type="ARBA" id="ARBA00004889"/>
    </source>
</evidence>
<feature type="binding site" description="in other chain" evidence="6">
    <location>
        <begin position="125"/>
        <end position="133"/>
    </location>
    <ligand>
        <name>5-phospho-alpha-D-ribose 1-diphosphate</name>
        <dbReference type="ChEBI" id="CHEBI:58017"/>
        <note>ligand shared between dimeric partners</note>
    </ligand>
</feature>
<dbReference type="AlphaFoldDB" id="A0A1F6XMP5"/>
<keyword evidence="6" id="KW-0460">Magnesium</keyword>
<dbReference type="InterPro" id="IPR029057">
    <property type="entry name" value="PRTase-like"/>
</dbReference>
<dbReference type="HAMAP" id="MF_01208">
    <property type="entry name" value="PyrE"/>
    <property type="match status" value="1"/>
</dbReference>